<reference evidence="1 2" key="1">
    <citation type="journal article" date="2019" name="Commun. Biol.">
        <title>The bagworm genome reveals a unique fibroin gene that provides high tensile strength.</title>
        <authorList>
            <person name="Kono N."/>
            <person name="Nakamura H."/>
            <person name="Ohtoshi R."/>
            <person name="Tomita M."/>
            <person name="Numata K."/>
            <person name="Arakawa K."/>
        </authorList>
    </citation>
    <scope>NUCLEOTIDE SEQUENCE [LARGE SCALE GENOMIC DNA]</scope>
</reference>
<protein>
    <submittedName>
        <fullName evidence="1">Uncharacterized protein</fullName>
    </submittedName>
</protein>
<sequence length="134" mass="15672">MKIMYTPDFGFDRLPDYVHLTLIKRLREEIKSTGQGSGNHETSSSSVYLDALIQYFPKWSRWIPRGPRESRRESTLGVIKNGRPQSFEDILSMEIPPWSINPFDEMEVENVILQEELLELSTNGELKMTFLRTY</sequence>
<keyword evidence="2" id="KW-1185">Reference proteome</keyword>
<gene>
    <name evidence="1" type="ORF">EVAR_77182_1</name>
</gene>
<dbReference type="AlphaFoldDB" id="A0A4C1T204"/>
<dbReference type="EMBL" id="BGZK01000031">
    <property type="protein sequence ID" value="GBP08499.1"/>
    <property type="molecule type" value="Genomic_DNA"/>
</dbReference>
<comment type="caution">
    <text evidence="1">The sequence shown here is derived from an EMBL/GenBank/DDBJ whole genome shotgun (WGS) entry which is preliminary data.</text>
</comment>
<organism evidence="1 2">
    <name type="scientific">Eumeta variegata</name>
    <name type="common">Bagworm moth</name>
    <name type="synonym">Eumeta japonica</name>
    <dbReference type="NCBI Taxonomy" id="151549"/>
    <lineage>
        <taxon>Eukaryota</taxon>
        <taxon>Metazoa</taxon>
        <taxon>Ecdysozoa</taxon>
        <taxon>Arthropoda</taxon>
        <taxon>Hexapoda</taxon>
        <taxon>Insecta</taxon>
        <taxon>Pterygota</taxon>
        <taxon>Neoptera</taxon>
        <taxon>Endopterygota</taxon>
        <taxon>Lepidoptera</taxon>
        <taxon>Glossata</taxon>
        <taxon>Ditrysia</taxon>
        <taxon>Tineoidea</taxon>
        <taxon>Psychidae</taxon>
        <taxon>Oiketicinae</taxon>
        <taxon>Eumeta</taxon>
    </lineage>
</organism>
<proteinExistence type="predicted"/>
<name>A0A4C1T204_EUMVA</name>
<dbReference type="Proteomes" id="UP000299102">
    <property type="component" value="Unassembled WGS sequence"/>
</dbReference>
<evidence type="ECO:0000313" key="1">
    <source>
        <dbReference type="EMBL" id="GBP08499.1"/>
    </source>
</evidence>
<accession>A0A4C1T204</accession>
<dbReference type="OrthoDB" id="1101576at2759"/>
<evidence type="ECO:0000313" key="2">
    <source>
        <dbReference type="Proteomes" id="UP000299102"/>
    </source>
</evidence>